<dbReference type="InterPro" id="IPR036651">
    <property type="entry name" value="Gln_synt_N_sf"/>
</dbReference>
<dbReference type="PROSITE" id="PS51987">
    <property type="entry name" value="GS_CATALYTIC"/>
    <property type="match status" value="1"/>
</dbReference>
<dbReference type="Pfam" id="PF00120">
    <property type="entry name" value="Gln-synt_C"/>
    <property type="match status" value="1"/>
</dbReference>
<dbReference type="SUPFAM" id="SSF55931">
    <property type="entry name" value="Glutamine synthetase/guanido kinase"/>
    <property type="match status" value="1"/>
</dbReference>
<dbReference type="GO" id="GO:0016020">
    <property type="term" value="C:membrane"/>
    <property type="evidence" value="ECO:0007669"/>
    <property type="project" value="TreeGrafter"/>
</dbReference>
<evidence type="ECO:0000256" key="1">
    <source>
        <dbReference type="ARBA" id="ARBA00004496"/>
    </source>
</evidence>
<reference evidence="7" key="1">
    <citation type="submission" date="2018-05" db="EMBL/GenBank/DDBJ databases">
        <authorList>
            <person name="Lanie J.A."/>
            <person name="Ng W.-L."/>
            <person name="Kazmierczak K.M."/>
            <person name="Andrzejewski T.M."/>
            <person name="Davidsen T.M."/>
            <person name="Wayne K.J."/>
            <person name="Tettelin H."/>
            <person name="Glass J.I."/>
            <person name="Rusch D."/>
            <person name="Podicherti R."/>
            <person name="Tsui H.-C.T."/>
            <person name="Winkler M.E."/>
        </authorList>
    </citation>
    <scope>NUCLEOTIDE SEQUENCE</scope>
</reference>
<feature type="domain" description="GS catalytic" evidence="6">
    <location>
        <begin position="141"/>
        <end position="312"/>
    </location>
</feature>
<sequence length="312" mass="35237">MSDDFIQRVRDFSGEMTSYTADHVPIKNGVPQGLNLKTKEEVIAYIASHEITSIRLWFTDILGFVKMFEVTPSEIEGAFDEGMGFDGSSVQGYQRIQESDMVAFPIPETAQFIPFQVGPARCMRMFAEIRSPDGTPYSGDPRVILKRELGRLDEYGFSHMNIGPEAEFFYFASDEAPEVLDKAGYFDMVPVDVGDDFREATRFALQAMGINVEYMHHEVAHSQHEIDLKYCDALRMADNLQTYKWLVKEIARRNGIHATFMPKPLSGQNGSGMHTHVSIFSDAKRNAFYDADDPHHLSQTARHFLAGVLDNA</sequence>
<comment type="similarity">
    <text evidence="2">Belongs to the glutamine synthetase family.</text>
</comment>
<dbReference type="PANTHER" id="PTHR43407">
    <property type="entry name" value="GLUTAMINE SYNTHETASE"/>
    <property type="match status" value="1"/>
</dbReference>
<dbReference type="GO" id="GO:0004356">
    <property type="term" value="F:glutamine synthetase activity"/>
    <property type="evidence" value="ECO:0007669"/>
    <property type="project" value="InterPro"/>
</dbReference>
<dbReference type="Pfam" id="PF03951">
    <property type="entry name" value="Gln-synt_N"/>
    <property type="match status" value="1"/>
</dbReference>
<proteinExistence type="inferred from homology"/>
<dbReference type="InterPro" id="IPR008147">
    <property type="entry name" value="Gln_synt_N"/>
</dbReference>
<feature type="domain" description="GS beta-grasp" evidence="5">
    <location>
        <begin position="49"/>
        <end position="134"/>
    </location>
</feature>
<dbReference type="InterPro" id="IPR008146">
    <property type="entry name" value="Gln_synth_cat_dom"/>
</dbReference>
<evidence type="ECO:0000313" key="7">
    <source>
        <dbReference type="EMBL" id="SUZ82702.1"/>
    </source>
</evidence>
<dbReference type="SUPFAM" id="SSF54368">
    <property type="entry name" value="Glutamine synthetase, N-terminal domain"/>
    <property type="match status" value="1"/>
</dbReference>
<comment type="subcellular location">
    <subcellularLocation>
        <location evidence="1">Cytoplasm</location>
    </subcellularLocation>
</comment>
<name>A0A381QTI2_9ZZZZ</name>
<dbReference type="Gene3D" id="3.10.20.70">
    <property type="entry name" value="Glutamine synthetase, N-terminal domain"/>
    <property type="match status" value="1"/>
</dbReference>
<accession>A0A381QTI2</accession>
<evidence type="ECO:0000256" key="3">
    <source>
        <dbReference type="ARBA" id="ARBA00022490"/>
    </source>
</evidence>
<dbReference type="GO" id="GO:0006542">
    <property type="term" value="P:glutamine biosynthetic process"/>
    <property type="evidence" value="ECO:0007669"/>
    <property type="project" value="InterPro"/>
</dbReference>
<protein>
    <recommendedName>
        <fullName evidence="4">Glutamate--ammonia ligase</fullName>
    </recommendedName>
</protein>
<dbReference type="SMART" id="SM01230">
    <property type="entry name" value="Gln-synt_C"/>
    <property type="match status" value="1"/>
</dbReference>
<gene>
    <name evidence="7" type="ORF">METZ01_LOCUS35556</name>
</gene>
<dbReference type="PROSITE" id="PS51986">
    <property type="entry name" value="GS_BETA_GRASP"/>
    <property type="match status" value="1"/>
</dbReference>
<dbReference type="EMBL" id="UINC01001519">
    <property type="protein sequence ID" value="SUZ82702.1"/>
    <property type="molecule type" value="Genomic_DNA"/>
</dbReference>
<dbReference type="GO" id="GO:0005737">
    <property type="term" value="C:cytoplasm"/>
    <property type="evidence" value="ECO:0007669"/>
    <property type="project" value="UniProtKB-SubCell"/>
</dbReference>
<feature type="non-terminal residue" evidence="7">
    <location>
        <position position="312"/>
    </location>
</feature>
<dbReference type="InterPro" id="IPR014746">
    <property type="entry name" value="Gln_synth/guanido_kin_cat_dom"/>
</dbReference>
<dbReference type="PANTHER" id="PTHR43407:SF1">
    <property type="entry name" value="LENGSIN"/>
    <property type="match status" value="1"/>
</dbReference>
<organism evidence="7">
    <name type="scientific">marine metagenome</name>
    <dbReference type="NCBI Taxonomy" id="408172"/>
    <lineage>
        <taxon>unclassified sequences</taxon>
        <taxon>metagenomes</taxon>
        <taxon>ecological metagenomes</taxon>
    </lineage>
</organism>
<evidence type="ECO:0000259" key="6">
    <source>
        <dbReference type="PROSITE" id="PS51987"/>
    </source>
</evidence>
<keyword evidence="3" id="KW-0963">Cytoplasm</keyword>
<evidence type="ECO:0000256" key="4">
    <source>
        <dbReference type="ARBA" id="ARBA00030668"/>
    </source>
</evidence>
<evidence type="ECO:0000259" key="5">
    <source>
        <dbReference type="PROSITE" id="PS51986"/>
    </source>
</evidence>
<dbReference type="PROSITE" id="PS00181">
    <property type="entry name" value="GLNA_ATP"/>
    <property type="match status" value="1"/>
</dbReference>
<evidence type="ECO:0000256" key="2">
    <source>
        <dbReference type="ARBA" id="ARBA00009897"/>
    </source>
</evidence>
<dbReference type="AlphaFoldDB" id="A0A381QTI2"/>
<dbReference type="InterPro" id="IPR027303">
    <property type="entry name" value="Gln_synth_gly_rich_site"/>
</dbReference>
<dbReference type="Gene3D" id="3.30.590.10">
    <property type="entry name" value="Glutamine synthetase/guanido kinase, catalytic domain"/>
    <property type="match status" value="1"/>
</dbReference>